<dbReference type="EMBL" id="SMMG02000004">
    <property type="protein sequence ID" value="KAA3477047.1"/>
    <property type="molecule type" value="Genomic_DNA"/>
</dbReference>
<reference evidence="2" key="1">
    <citation type="journal article" date="2019" name="Plant Biotechnol. J.">
        <title>Genome sequencing of the Australian wild diploid species Gossypium australe highlights disease resistance and delayed gland morphogenesis.</title>
        <authorList>
            <person name="Cai Y."/>
            <person name="Cai X."/>
            <person name="Wang Q."/>
            <person name="Wang P."/>
            <person name="Zhang Y."/>
            <person name="Cai C."/>
            <person name="Xu Y."/>
            <person name="Wang K."/>
            <person name="Zhou Z."/>
            <person name="Wang C."/>
            <person name="Geng S."/>
            <person name="Li B."/>
            <person name="Dong Q."/>
            <person name="Hou Y."/>
            <person name="Wang H."/>
            <person name="Ai P."/>
            <person name="Liu Z."/>
            <person name="Yi F."/>
            <person name="Sun M."/>
            <person name="An G."/>
            <person name="Cheng J."/>
            <person name="Zhang Y."/>
            <person name="Shi Q."/>
            <person name="Xie Y."/>
            <person name="Shi X."/>
            <person name="Chang Y."/>
            <person name="Huang F."/>
            <person name="Chen Y."/>
            <person name="Hong S."/>
            <person name="Mi L."/>
            <person name="Sun Q."/>
            <person name="Zhang L."/>
            <person name="Zhou B."/>
            <person name="Peng R."/>
            <person name="Zhang X."/>
            <person name="Liu F."/>
        </authorList>
    </citation>
    <scope>NUCLEOTIDE SEQUENCE [LARGE SCALE GENOMIC DNA]</scope>
    <source>
        <strain evidence="2">cv. PA1801</strain>
    </source>
</reference>
<keyword evidence="2" id="KW-1185">Reference proteome</keyword>
<gene>
    <name evidence="1" type="ORF">EPI10_010966</name>
</gene>
<dbReference type="AlphaFoldDB" id="A0A5B6W7G9"/>
<proteinExistence type="predicted"/>
<organism evidence="1 2">
    <name type="scientific">Gossypium australe</name>
    <dbReference type="NCBI Taxonomy" id="47621"/>
    <lineage>
        <taxon>Eukaryota</taxon>
        <taxon>Viridiplantae</taxon>
        <taxon>Streptophyta</taxon>
        <taxon>Embryophyta</taxon>
        <taxon>Tracheophyta</taxon>
        <taxon>Spermatophyta</taxon>
        <taxon>Magnoliopsida</taxon>
        <taxon>eudicotyledons</taxon>
        <taxon>Gunneridae</taxon>
        <taxon>Pentapetalae</taxon>
        <taxon>rosids</taxon>
        <taxon>malvids</taxon>
        <taxon>Malvales</taxon>
        <taxon>Malvaceae</taxon>
        <taxon>Malvoideae</taxon>
        <taxon>Gossypium</taxon>
    </lineage>
</organism>
<evidence type="ECO:0000313" key="2">
    <source>
        <dbReference type="Proteomes" id="UP000325315"/>
    </source>
</evidence>
<comment type="caution">
    <text evidence="1">The sequence shown here is derived from an EMBL/GenBank/DDBJ whole genome shotgun (WGS) entry which is preliminary data.</text>
</comment>
<accession>A0A5B6W7G9</accession>
<dbReference type="Proteomes" id="UP000325315">
    <property type="component" value="Unassembled WGS sequence"/>
</dbReference>
<name>A0A5B6W7G9_9ROSI</name>
<evidence type="ECO:0000313" key="1">
    <source>
        <dbReference type="EMBL" id="KAA3477047.1"/>
    </source>
</evidence>
<sequence length="111" mass="12833">MGEANFVLGNQIVIYRKKKMIALSQALYIDKILEHYSMSDSKKRNQPSVRKSHAYYAICTCPDICFEVWLLSIYSIIYGERGIICFCILEEISLIPDILILTSKHVEIQEN</sequence>
<protein>
    <submittedName>
        <fullName evidence="1">Gag/pol protein</fullName>
    </submittedName>
</protein>